<organism evidence="3">
    <name type="scientific">Strongyloides stercoralis</name>
    <name type="common">Threadworm</name>
    <dbReference type="NCBI Taxonomy" id="6248"/>
    <lineage>
        <taxon>Eukaryota</taxon>
        <taxon>Metazoa</taxon>
        <taxon>Ecdysozoa</taxon>
        <taxon>Nematoda</taxon>
        <taxon>Chromadorea</taxon>
        <taxon>Rhabditida</taxon>
        <taxon>Tylenchina</taxon>
        <taxon>Panagrolaimomorpha</taxon>
        <taxon>Strongyloidoidea</taxon>
        <taxon>Strongyloididae</taxon>
        <taxon>Strongyloides</taxon>
    </lineage>
</organism>
<dbReference type="InterPro" id="IPR002492">
    <property type="entry name" value="Transposase_Tc1-like"/>
</dbReference>
<dbReference type="WBParaSite" id="SSTP_0001269900.1">
    <property type="protein sequence ID" value="SSTP_0001269900.1"/>
    <property type="gene ID" value="SSTP_0001269900"/>
</dbReference>
<proteinExistence type="predicted"/>
<feature type="domain" description="Transposase Tc1-like" evidence="2">
    <location>
        <begin position="27"/>
        <end position="99"/>
    </location>
</feature>
<feature type="compositionally biased region" description="Basic and acidic residues" evidence="1">
    <location>
        <begin position="11"/>
        <end position="20"/>
    </location>
</feature>
<dbReference type="GO" id="GO:0015074">
    <property type="term" value="P:DNA integration"/>
    <property type="evidence" value="ECO:0007669"/>
    <property type="project" value="InterPro"/>
</dbReference>
<reference evidence="3" key="1">
    <citation type="submission" date="2015-08" db="UniProtKB">
        <authorList>
            <consortium name="WormBaseParasite"/>
        </authorList>
    </citation>
    <scope>IDENTIFICATION</scope>
</reference>
<evidence type="ECO:0000313" key="3">
    <source>
        <dbReference type="WBParaSite" id="SSTP_0001269900.1"/>
    </source>
</evidence>
<evidence type="ECO:0000259" key="2">
    <source>
        <dbReference type="Pfam" id="PF01498"/>
    </source>
</evidence>
<dbReference type="Pfam" id="PF01498">
    <property type="entry name" value="HTH_Tnp_Tc3_2"/>
    <property type="match status" value="1"/>
</dbReference>
<name>A0A0K0ETC1_STRER</name>
<sequence>MRYKVCGNSAEVKKSTEKPRKTTQVQDRTIMRLSREKTQLTSVNTKKEVSYYGSLDVSNETVRRRLCGEGLMGRKPVKKPLISQKNRTIRLKFAKKHVN</sequence>
<dbReference type="GO" id="GO:0006313">
    <property type="term" value="P:DNA transposition"/>
    <property type="evidence" value="ECO:0007669"/>
    <property type="project" value="InterPro"/>
</dbReference>
<protein>
    <submittedName>
        <fullName evidence="3">HTH_Tnp_Tc3_2 domain-containing protein</fullName>
    </submittedName>
</protein>
<evidence type="ECO:0000256" key="1">
    <source>
        <dbReference type="SAM" id="MobiDB-lite"/>
    </source>
</evidence>
<dbReference type="AlphaFoldDB" id="A0A0K0ETC1"/>
<feature type="region of interest" description="Disordered" evidence="1">
    <location>
        <begin position="1"/>
        <end position="26"/>
    </location>
</feature>
<dbReference type="STRING" id="6248.A0A0K0ETC1"/>
<dbReference type="GO" id="GO:0003677">
    <property type="term" value="F:DNA binding"/>
    <property type="evidence" value="ECO:0007669"/>
    <property type="project" value="InterPro"/>
</dbReference>
<accession>A0A0K0ETC1</accession>